<dbReference type="HOGENOM" id="CLU_567442_0_0_1"/>
<feature type="compositionally biased region" description="Low complexity" evidence="1">
    <location>
        <begin position="324"/>
        <end position="347"/>
    </location>
</feature>
<evidence type="ECO:0000256" key="2">
    <source>
        <dbReference type="SAM" id="SignalP"/>
    </source>
</evidence>
<dbReference type="Proteomes" id="UP000024837">
    <property type="component" value="Unassembled WGS sequence"/>
</dbReference>
<dbReference type="AlphaFoldDB" id="W7I4R0"/>
<feature type="signal peptide" evidence="2">
    <location>
        <begin position="1"/>
        <end position="18"/>
    </location>
</feature>
<keyword evidence="4" id="KW-1185">Reference proteome</keyword>
<reference evidence="3 4" key="1">
    <citation type="submission" date="2013-05" db="EMBL/GenBank/DDBJ databases">
        <title>Drechslerella stenobrocha genome reveals carnivorous origination and mechanical trapping mechanism of predatory fungi.</title>
        <authorList>
            <person name="Liu X."/>
            <person name="Zhang W."/>
            <person name="Liu K."/>
        </authorList>
    </citation>
    <scope>NUCLEOTIDE SEQUENCE [LARGE SCALE GENOMIC DNA]</scope>
    <source>
        <strain evidence="3 4">248</strain>
    </source>
</reference>
<dbReference type="OrthoDB" id="5416441at2759"/>
<accession>W7I4R0</accession>
<keyword evidence="2" id="KW-0732">Signal</keyword>
<evidence type="ECO:0000313" key="4">
    <source>
        <dbReference type="Proteomes" id="UP000024837"/>
    </source>
</evidence>
<feature type="region of interest" description="Disordered" evidence="1">
    <location>
        <begin position="456"/>
        <end position="481"/>
    </location>
</feature>
<feature type="region of interest" description="Disordered" evidence="1">
    <location>
        <begin position="50"/>
        <end position="80"/>
    </location>
</feature>
<organism evidence="3 4">
    <name type="scientific">Drechslerella stenobrocha 248</name>
    <dbReference type="NCBI Taxonomy" id="1043628"/>
    <lineage>
        <taxon>Eukaryota</taxon>
        <taxon>Fungi</taxon>
        <taxon>Dikarya</taxon>
        <taxon>Ascomycota</taxon>
        <taxon>Pezizomycotina</taxon>
        <taxon>Orbiliomycetes</taxon>
        <taxon>Orbiliales</taxon>
        <taxon>Orbiliaceae</taxon>
        <taxon>Drechslerella</taxon>
    </lineage>
</organism>
<feature type="chain" id="PRO_5004895844" evidence="2">
    <location>
        <begin position="19"/>
        <end position="481"/>
    </location>
</feature>
<proteinExistence type="predicted"/>
<feature type="region of interest" description="Disordered" evidence="1">
    <location>
        <begin position="266"/>
        <end position="288"/>
    </location>
</feature>
<protein>
    <submittedName>
        <fullName evidence="3">Uncharacterized protein</fullName>
    </submittedName>
</protein>
<feature type="region of interest" description="Disordered" evidence="1">
    <location>
        <begin position="309"/>
        <end position="352"/>
    </location>
</feature>
<dbReference type="EMBL" id="KI966412">
    <property type="protein sequence ID" value="EWC47148.1"/>
    <property type="molecule type" value="Genomic_DNA"/>
</dbReference>
<gene>
    <name evidence="3" type="ORF">DRE_03517</name>
</gene>
<evidence type="ECO:0000313" key="3">
    <source>
        <dbReference type="EMBL" id="EWC47148.1"/>
    </source>
</evidence>
<name>W7I4R0_9PEZI</name>
<sequence length="481" mass="49451">MKSRHILAGASLLHAVRAIPAYITTVFQCPDAVTITQTVYPPGWTNTGPIYTTRQLGGSRPERPSANPQQPAANTPRPGCTEVGLTTSWETEYATRTVVYSEYGMYSGPPGCPSEIIAYMPTTITCSEPQTTGWVGYAADISCASCTATTLVGLRPSVATNNGVVGTYYTIWTEVYVEAGATTRASAVGNHWTTTATQAPYVYPYPKQCTNTYGGAGGAPTPGYTAGGGAAVPTPGYTRGGGGYPSIDYNNPNVFRGGSSIPIYSAGGAPSARPTPTPGYTPARGGGYPTIDYNDPNVFRGGDYTGAAPTYRATPASPTYGPNTGTYGPRTSPSGPGTPRPSGGRPTVYPGDYADPNVFRPLSGTVGIVSYTGPQPTPTATGPGYSVRPSYYSNFASIDPAASENFRPLSGTVGIVSLNPPQSFPPPISTVVPVITRATSAYPSIDYSNPTVFAAADPNPAASAGGSVPAASSSAPASTGR</sequence>
<evidence type="ECO:0000256" key="1">
    <source>
        <dbReference type="SAM" id="MobiDB-lite"/>
    </source>
</evidence>